<evidence type="ECO:0000313" key="3">
    <source>
        <dbReference type="Proteomes" id="UP000016930"/>
    </source>
</evidence>
<name>M2PCV4_CERS8</name>
<proteinExistence type="predicted"/>
<organism evidence="2 3">
    <name type="scientific">Ceriporiopsis subvermispora (strain B)</name>
    <name type="common">White-rot fungus</name>
    <name type="synonym">Gelatoporia subvermispora</name>
    <dbReference type="NCBI Taxonomy" id="914234"/>
    <lineage>
        <taxon>Eukaryota</taxon>
        <taxon>Fungi</taxon>
        <taxon>Dikarya</taxon>
        <taxon>Basidiomycota</taxon>
        <taxon>Agaricomycotina</taxon>
        <taxon>Agaricomycetes</taxon>
        <taxon>Polyporales</taxon>
        <taxon>Gelatoporiaceae</taxon>
        <taxon>Gelatoporia</taxon>
    </lineage>
</organism>
<reference evidence="2 3" key="1">
    <citation type="journal article" date="2012" name="Proc. Natl. Acad. Sci. U.S.A.">
        <title>Comparative genomics of Ceriporiopsis subvermispora and Phanerochaete chrysosporium provide insight into selective ligninolysis.</title>
        <authorList>
            <person name="Fernandez-Fueyo E."/>
            <person name="Ruiz-Duenas F.J."/>
            <person name="Ferreira P."/>
            <person name="Floudas D."/>
            <person name="Hibbett D.S."/>
            <person name="Canessa P."/>
            <person name="Larrondo L.F."/>
            <person name="James T.Y."/>
            <person name="Seelenfreund D."/>
            <person name="Lobos S."/>
            <person name="Polanco R."/>
            <person name="Tello M."/>
            <person name="Honda Y."/>
            <person name="Watanabe T."/>
            <person name="Watanabe T."/>
            <person name="Ryu J.S."/>
            <person name="Kubicek C.P."/>
            <person name="Schmoll M."/>
            <person name="Gaskell J."/>
            <person name="Hammel K.E."/>
            <person name="St John F.J."/>
            <person name="Vanden Wymelenberg A."/>
            <person name="Sabat G."/>
            <person name="Splinter BonDurant S."/>
            <person name="Syed K."/>
            <person name="Yadav J.S."/>
            <person name="Doddapaneni H."/>
            <person name="Subramanian V."/>
            <person name="Lavin J.L."/>
            <person name="Oguiza J.A."/>
            <person name="Perez G."/>
            <person name="Pisabarro A.G."/>
            <person name="Ramirez L."/>
            <person name="Santoyo F."/>
            <person name="Master E."/>
            <person name="Coutinho P.M."/>
            <person name="Henrissat B."/>
            <person name="Lombard V."/>
            <person name="Magnuson J.K."/>
            <person name="Kuees U."/>
            <person name="Hori C."/>
            <person name="Igarashi K."/>
            <person name="Samejima M."/>
            <person name="Held B.W."/>
            <person name="Barry K.W."/>
            <person name="LaButti K.M."/>
            <person name="Lapidus A."/>
            <person name="Lindquist E.A."/>
            <person name="Lucas S.M."/>
            <person name="Riley R."/>
            <person name="Salamov A.A."/>
            <person name="Hoffmeister D."/>
            <person name="Schwenk D."/>
            <person name="Hadar Y."/>
            <person name="Yarden O."/>
            <person name="de Vries R.P."/>
            <person name="Wiebenga A."/>
            <person name="Stenlid J."/>
            <person name="Eastwood D."/>
            <person name="Grigoriev I.V."/>
            <person name="Berka R.M."/>
            <person name="Blanchette R.A."/>
            <person name="Kersten P."/>
            <person name="Martinez A.T."/>
            <person name="Vicuna R."/>
            <person name="Cullen D."/>
        </authorList>
    </citation>
    <scope>NUCLEOTIDE SEQUENCE [LARGE SCALE GENOMIC DNA]</scope>
    <source>
        <strain evidence="2 3">B</strain>
    </source>
</reference>
<evidence type="ECO:0000313" key="2">
    <source>
        <dbReference type="EMBL" id="EMD33554.1"/>
    </source>
</evidence>
<protein>
    <recommendedName>
        <fullName evidence="1">BTB domain-containing protein</fullName>
    </recommendedName>
</protein>
<dbReference type="Pfam" id="PF00651">
    <property type="entry name" value="BTB"/>
    <property type="match status" value="1"/>
</dbReference>
<dbReference type="PANTHER" id="PTHR46672:SF1">
    <property type="entry name" value="OS08G0103600 PROTEIN"/>
    <property type="match status" value="1"/>
</dbReference>
<dbReference type="CDD" id="cd18186">
    <property type="entry name" value="BTB_POZ_ZBTB_KLHL-like"/>
    <property type="match status" value="1"/>
</dbReference>
<dbReference type="SMART" id="SM00225">
    <property type="entry name" value="BTB"/>
    <property type="match status" value="1"/>
</dbReference>
<dbReference type="Gene3D" id="3.30.710.10">
    <property type="entry name" value="Potassium Channel Kv1.1, Chain A"/>
    <property type="match status" value="1"/>
</dbReference>
<dbReference type="OrthoDB" id="3357985at2759"/>
<dbReference type="PROSITE" id="PS50097">
    <property type="entry name" value="BTB"/>
    <property type="match status" value="1"/>
</dbReference>
<gene>
    <name evidence="2" type="ORF">CERSUDRAFT_125861</name>
</gene>
<dbReference type="PANTHER" id="PTHR46672">
    <property type="entry name" value="OS08G0495500 PROTEIN-RELATED"/>
    <property type="match status" value="1"/>
</dbReference>
<dbReference type="Proteomes" id="UP000016930">
    <property type="component" value="Unassembled WGS sequence"/>
</dbReference>
<dbReference type="InterPro" id="IPR000210">
    <property type="entry name" value="BTB/POZ_dom"/>
</dbReference>
<dbReference type="SUPFAM" id="SSF54695">
    <property type="entry name" value="POZ domain"/>
    <property type="match status" value="1"/>
</dbReference>
<feature type="domain" description="BTB" evidence="1">
    <location>
        <begin position="16"/>
        <end position="81"/>
    </location>
</feature>
<dbReference type="EMBL" id="KB445805">
    <property type="protein sequence ID" value="EMD33554.1"/>
    <property type="molecule type" value="Genomic_DNA"/>
</dbReference>
<keyword evidence="3" id="KW-1185">Reference proteome</keyword>
<accession>M2PCV4</accession>
<dbReference type="InterPro" id="IPR011333">
    <property type="entry name" value="SKP1/BTB/POZ_sf"/>
</dbReference>
<dbReference type="STRING" id="914234.M2PCV4"/>
<dbReference type="HOGENOM" id="CLU_052397_0_1_1"/>
<dbReference type="AlphaFoldDB" id="M2PCV4"/>
<sequence>MASTPNFAHPFTKPSADVIIRSCDDVDFRVPRTILAEASPVFEGMFSLPQAAELGLHAEDLPVVDMSESAKVLNALLQLCYPMTALARDEFDHFVAVLEAALKYDMQGASGRLRPDLAKRWAVRYPLEAFEVVCKLHLRQEAKELAELSLQEDIFGENGKVSSYISPENLYRLLAYQSQCVKTALSFILYQEVVMLQPGSPDPKHWYMNWLLAGYECECCVYAPISLRQDEFCKALLLELTKRPCGYTVKNLQARVRILDDVICAECRESAPHKLDDSILPRLASALDHHLNLYQSHYMT</sequence>
<dbReference type="InterPro" id="IPR044714">
    <property type="entry name" value="AtSIBP1-like"/>
</dbReference>
<evidence type="ECO:0000259" key="1">
    <source>
        <dbReference type="PROSITE" id="PS50097"/>
    </source>
</evidence>